<organism evidence="1">
    <name type="scientific">Crocosphaera watsonii WH 8502</name>
    <dbReference type="NCBI Taxonomy" id="423474"/>
    <lineage>
        <taxon>Bacteria</taxon>
        <taxon>Bacillati</taxon>
        <taxon>Cyanobacteriota</taxon>
        <taxon>Cyanophyceae</taxon>
        <taxon>Oscillatoriophycideae</taxon>
        <taxon>Chroococcales</taxon>
        <taxon>Aphanothecaceae</taxon>
        <taxon>Crocosphaera</taxon>
    </lineage>
</organism>
<dbReference type="AlphaFoldDB" id="T2IIA2"/>
<comment type="caution">
    <text evidence="1">The sequence shown here is derived from an EMBL/GenBank/DDBJ whole genome shotgun (WGS) entry which is preliminary data.</text>
</comment>
<proteinExistence type="predicted"/>
<sequence>MNVINSFVNRKSGVASSRDDLRFYSSFFIGMINMLRV</sequence>
<dbReference type="EMBL" id="CAQK01000714">
    <property type="protein sequence ID" value="CCQ52768.1"/>
    <property type="molecule type" value="Genomic_DNA"/>
</dbReference>
<reference evidence="1" key="2">
    <citation type="submission" date="2013-09" db="EMBL/GenBank/DDBJ databases">
        <title>Whole genome comparison of six Crocosphaera watsonii strains with differing phenotypes.</title>
        <authorList>
            <person name="Bench S.R."/>
            <person name="Heller P."/>
            <person name="Frank I."/>
            <person name="Arciniega M."/>
            <person name="Shilova I.N."/>
            <person name="Zehr J.P."/>
        </authorList>
    </citation>
    <scope>NUCLEOTIDE SEQUENCE [LARGE SCALE GENOMIC DNA]</scope>
    <source>
        <strain evidence="1">WH 8502</strain>
    </source>
</reference>
<gene>
    <name evidence="1" type="ORF">CWATWH8502_2964</name>
</gene>
<reference evidence="1" key="1">
    <citation type="submission" date="2013-01" db="EMBL/GenBank/DDBJ databases">
        <authorList>
            <person name="Bench S."/>
        </authorList>
    </citation>
    <scope>NUCLEOTIDE SEQUENCE [LARGE SCALE GENOMIC DNA]</scope>
    <source>
        <strain evidence="1">WH 8502</strain>
    </source>
</reference>
<accession>T2IIA2</accession>
<evidence type="ECO:0000313" key="1">
    <source>
        <dbReference type="EMBL" id="CCQ52768.1"/>
    </source>
</evidence>
<protein>
    <submittedName>
        <fullName evidence="1">Uncharacterized protein</fullName>
    </submittedName>
</protein>
<name>T2IIA2_CROWT</name>
<dbReference type="Proteomes" id="UP000018348">
    <property type="component" value="Unassembled WGS sequence"/>
</dbReference>